<dbReference type="RefSeq" id="WP_213040588.1">
    <property type="nucleotide sequence ID" value="NZ_CAJNBJ010000001.1"/>
</dbReference>
<sequence>MLLTPRSRHILLLFMTWLLWDCLFVAMNAHAQTPRLQGQSAAAAAMGNAFVAQADDPSALHYNPAGMTQLHGFQTLFGTSLIGGVTQFTSPTGTQVTGDRNGSLAWPPPGHVYLTANLKDLGLSALGNFSAGIGFNNPFGSLTRYPLDGPFRSALTFTTLPLLDIKPTIAYKLNDQLSFGLGADIYTFSGLFGEGHLEQKSVWPGGLGIASGSLVEINGSDTTAGFNLSLLYTPFRNSDGKPLVNIGLVYRSQATFHLTGTLLANGALVANTAATFVLPQVFSGGMAVWPVRTADREWKLEFDVDYVGWKANRTLDIHLSNGALLPFPQNWQSGYTAMVGTEYRWLHVPAIPDWDVALRAGYMNQQTQIPDRTFNPGVPSANSHIPSVGIGLACHANGSFLGLIRCGELGIGPLKPKLFAIDLAYQAAIYEVRTVAGNQNPTVNGRYDTLIHAGSLSLRFNY</sequence>
<comment type="caution">
    <text evidence="8">The sequence shown here is derived from an EMBL/GenBank/DDBJ whole genome shotgun (WGS) entry which is preliminary data.</text>
</comment>
<comment type="subcellular location">
    <subcellularLocation>
        <location evidence="1">Cell outer membrane</location>
        <topology evidence="1">Multi-pass membrane protein</topology>
    </subcellularLocation>
</comment>
<dbReference type="EMBL" id="CAJNBJ010000001">
    <property type="protein sequence ID" value="CAE6701090.1"/>
    <property type="molecule type" value="Genomic_DNA"/>
</dbReference>
<dbReference type="PANTHER" id="PTHR35093:SF8">
    <property type="entry name" value="OUTER MEMBRANE PROTEIN NMB0088-RELATED"/>
    <property type="match status" value="1"/>
</dbReference>
<dbReference type="InterPro" id="IPR005017">
    <property type="entry name" value="OMPP1/FadL/TodX"/>
</dbReference>
<name>A0ABM8QK37_9BACT</name>
<evidence type="ECO:0000256" key="6">
    <source>
        <dbReference type="ARBA" id="ARBA00023136"/>
    </source>
</evidence>
<reference evidence="8 9" key="1">
    <citation type="submission" date="2021-02" db="EMBL/GenBank/DDBJ databases">
        <authorList>
            <person name="Han P."/>
        </authorList>
    </citation>
    <scope>NUCLEOTIDE SEQUENCE [LARGE SCALE GENOMIC DNA]</scope>
    <source>
        <strain evidence="8">Candidatus Nitrospira sp. ZN2</strain>
    </source>
</reference>
<accession>A0ABM8QK37</accession>
<proteinExistence type="inferred from homology"/>
<keyword evidence="7" id="KW-0998">Cell outer membrane</keyword>
<evidence type="ECO:0000256" key="3">
    <source>
        <dbReference type="ARBA" id="ARBA00022452"/>
    </source>
</evidence>
<evidence type="ECO:0000313" key="8">
    <source>
        <dbReference type="EMBL" id="CAE6701090.1"/>
    </source>
</evidence>
<dbReference type="Gene3D" id="2.40.160.60">
    <property type="entry name" value="Outer membrane protein transport protein (OMPP1/FadL/TodX)"/>
    <property type="match status" value="1"/>
</dbReference>
<dbReference type="SUPFAM" id="SSF56935">
    <property type="entry name" value="Porins"/>
    <property type="match status" value="1"/>
</dbReference>
<keyword evidence="5" id="KW-0732">Signal</keyword>
<keyword evidence="3" id="KW-1134">Transmembrane beta strand</keyword>
<evidence type="ECO:0000256" key="1">
    <source>
        <dbReference type="ARBA" id="ARBA00004571"/>
    </source>
</evidence>
<evidence type="ECO:0000256" key="5">
    <source>
        <dbReference type="ARBA" id="ARBA00022729"/>
    </source>
</evidence>
<keyword evidence="6" id="KW-0472">Membrane</keyword>
<evidence type="ECO:0000256" key="2">
    <source>
        <dbReference type="ARBA" id="ARBA00008163"/>
    </source>
</evidence>
<dbReference type="Pfam" id="PF03349">
    <property type="entry name" value="Toluene_X"/>
    <property type="match status" value="1"/>
</dbReference>
<evidence type="ECO:0000256" key="4">
    <source>
        <dbReference type="ARBA" id="ARBA00022692"/>
    </source>
</evidence>
<dbReference type="PANTHER" id="PTHR35093">
    <property type="entry name" value="OUTER MEMBRANE PROTEIN NMB0088-RELATED"/>
    <property type="match status" value="1"/>
</dbReference>
<keyword evidence="4" id="KW-0812">Transmembrane</keyword>
<gene>
    <name evidence="8" type="ORF">NSPZN2_10739</name>
</gene>
<organism evidence="8 9">
    <name type="scientific">Nitrospira defluvii</name>
    <dbReference type="NCBI Taxonomy" id="330214"/>
    <lineage>
        <taxon>Bacteria</taxon>
        <taxon>Pseudomonadati</taxon>
        <taxon>Nitrospirota</taxon>
        <taxon>Nitrospiria</taxon>
        <taxon>Nitrospirales</taxon>
        <taxon>Nitrospiraceae</taxon>
        <taxon>Nitrospira</taxon>
    </lineage>
</organism>
<evidence type="ECO:0000256" key="7">
    <source>
        <dbReference type="ARBA" id="ARBA00023237"/>
    </source>
</evidence>
<keyword evidence="9" id="KW-1185">Reference proteome</keyword>
<dbReference type="Proteomes" id="UP000675880">
    <property type="component" value="Unassembled WGS sequence"/>
</dbReference>
<evidence type="ECO:0000313" key="9">
    <source>
        <dbReference type="Proteomes" id="UP000675880"/>
    </source>
</evidence>
<protein>
    <submittedName>
        <fullName evidence="8">Long-chain fatty acid transporter</fullName>
    </submittedName>
</protein>
<comment type="similarity">
    <text evidence="2">Belongs to the OmpP1/FadL family.</text>
</comment>